<evidence type="ECO:0000313" key="3">
    <source>
        <dbReference type="Proteomes" id="UP000002945"/>
    </source>
</evidence>
<dbReference type="InterPro" id="IPR012337">
    <property type="entry name" value="RNaseH-like_sf"/>
</dbReference>
<comment type="caution">
    <text evidence="2">The sequence shown here is derived from an EMBL/GenBank/DDBJ whole genome shotgun (WGS) entry which is preliminary data.</text>
</comment>
<dbReference type="InterPro" id="IPR001584">
    <property type="entry name" value="Integrase_cat-core"/>
</dbReference>
<keyword evidence="3" id="KW-1185">Reference proteome</keyword>
<dbReference type="PANTHER" id="PTHR46889">
    <property type="entry name" value="TRANSPOSASE INSF FOR INSERTION SEQUENCE IS3B-RELATED"/>
    <property type="match status" value="1"/>
</dbReference>
<dbReference type="HOGENOM" id="CLU_027402_4_2_10"/>
<dbReference type="eggNOG" id="COG2801">
    <property type="taxonomic scope" value="Bacteria"/>
</dbReference>
<dbReference type="InterPro" id="IPR050900">
    <property type="entry name" value="Transposase_IS3/IS150/IS904"/>
</dbReference>
<dbReference type="SUPFAM" id="SSF53098">
    <property type="entry name" value="Ribonuclease H-like"/>
    <property type="match status" value="1"/>
</dbReference>
<dbReference type="Pfam" id="PF00665">
    <property type="entry name" value="rve"/>
    <property type="match status" value="1"/>
</dbReference>
<accession>A9DNY2</accession>
<dbReference type="InterPro" id="IPR036397">
    <property type="entry name" value="RNaseH_sf"/>
</dbReference>
<dbReference type="Proteomes" id="UP000002945">
    <property type="component" value="Unassembled WGS sequence"/>
</dbReference>
<dbReference type="PANTHER" id="PTHR46889:SF5">
    <property type="entry name" value="INTEGRASE PROTEIN"/>
    <property type="match status" value="1"/>
</dbReference>
<organism evidence="2 3">
    <name type="scientific">Kordia algicida OT-1</name>
    <dbReference type="NCBI Taxonomy" id="391587"/>
    <lineage>
        <taxon>Bacteria</taxon>
        <taxon>Pseudomonadati</taxon>
        <taxon>Bacteroidota</taxon>
        <taxon>Flavobacteriia</taxon>
        <taxon>Flavobacteriales</taxon>
        <taxon>Flavobacteriaceae</taxon>
        <taxon>Kordia</taxon>
    </lineage>
</organism>
<evidence type="ECO:0000259" key="1">
    <source>
        <dbReference type="PROSITE" id="PS50994"/>
    </source>
</evidence>
<evidence type="ECO:0000313" key="2">
    <source>
        <dbReference type="EMBL" id="EDP97310.1"/>
    </source>
</evidence>
<dbReference type="Gene3D" id="3.30.420.10">
    <property type="entry name" value="Ribonuclease H-like superfamily/Ribonuclease H"/>
    <property type="match status" value="1"/>
</dbReference>
<dbReference type="EMBL" id="ABIB01000002">
    <property type="protein sequence ID" value="EDP97310.1"/>
    <property type="molecule type" value="Genomic_DNA"/>
</dbReference>
<protein>
    <submittedName>
        <fullName evidence="2">Integrase, catalytic region</fullName>
    </submittedName>
</protein>
<dbReference type="PROSITE" id="PS50994">
    <property type="entry name" value="INTEGRASE"/>
    <property type="match status" value="1"/>
</dbReference>
<reference evidence="2 3" key="1">
    <citation type="journal article" date="2011" name="J. Bacteriol.">
        <title>Genome sequence of the algicidal bacterium Kordia algicida OT-1.</title>
        <authorList>
            <person name="Lee H.S."/>
            <person name="Kang S.G."/>
            <person name="Kwon K.K."/>
            <person name="Lee J.H."/>
            <person name="Kim S.J."/>
        </authorList>
    </citation>
    <scope>NUCLEOTIDE SEQUENCE [LARGE SCALE GENOMIC DNA]</scope>
    <source>
        <strain evidence="2 3">OT-1</strain>
    </source>
</reference>
<dbReference type="AlphaFoldDB" id="A9DNY2"/>
<gene>
    <name evidence="2" type="ORF">KAOT1_19147</name>
</gene>
<feature type="domain" description="Integrase catalytic" evidence="1">
    <location>
        <begin position="67"/>
        <end position="240"/>
    </location>
</feature>
<sequence length="256" mass="29647">MLSLVEEIRISQPRIGTRKLYKLIKPKLEQHQIKLGRDGLFKLLYNHNMLVRNRKRFKSLTNSNHHFKKYPNLIKGLDIDTIDMVWVSDITYIKTVTQQVYLFLITDAYSKKIIGYTISDNLKATNAVKALEIALKDKSINRETIHHSDRGSQYACDQYINLLKKNAIKISMTKGGSPQENAIAERINGILKTEFLSYLKLYDLTDAKKKIKSVINIYNSERPHLSCGMMTPNQAHSSKAVLKPLWKNYKKKRYGM</sequence>
<dbReference type="InterPro" id="IPR048020">
    <property type="entry name" value="Transpos_IS3"/>
</dbReference>
<dbReference type="GO" id="GO:0015074">
    <property type="term" value="P:DNA integration"/>
    <property type="evidence" value="ECO:0007669"/>
    <property type="project" value="InterPro"/>
</dbReference>
<dbReference type="GO" id="GO:0003676">
    <property type="term" value="F:nucleic acid binding"/>
    <property type="evidence" value="ECO:0007669"/>
    <property type="project" value="InterPro"/>
</dbReference>
<name>A9DNY2_9FLAO</name>
<proteinExistence type="predicted"/>
<dbReference type="NCBIfam" id="NF033516">
    <property type="entry name" value="transpos_IS3"/>
    <property type="match status" value="1"/>
</dbReference>